<comment type="caution">
    <text evidence="8">The sequence shown here is derived from an EMBL/GenBank/DDBJ whole genome shotgun (WGS) entry which is preliminary data.</text>
</comment>
<feature type="compositionally biased region" description="Basic and acidic residues" evidence="5">
    <location>
        <begin position="551"/>
        <end position="569"/>
    </location>
</feature>
<feature type="compositionally biased region" description="Basic and acidic residues" evidence="5">
    <location>
        <begin position="1214"/>
        <end position="1225"/>
    </location>
</feature>
<dbReference type="FunFam" id="3.40.50.300:FF:001039">
    <property type="entry name" value="ATP-dependent RNA helicase DDX60"/>
    <property type="match status" value="1"/>
</dbReference>
<dbReference type="PANTHER" id="PTHR44533:SF4">
    <property type="entry name" value="DEAD_H RNA HELICASE, PUTATIVE-RELATED"/>
    <property type="match status" value="1"/>
</dbReference>
<feature type="region of interest" description="Disordered" evidence="5">
    <location>
        <begin position="1190"/>
        <end position="1226"/>
    </location>
</feature>
<dbReference type="SMART" id="SM00487">
    <property type="entry name" value="DEXDc"/>
    <property type="match status" value="1"/>
</dbReference>
<keyword evidence="1" id="KW-0547">Nucleotide-binding</keyword>
<dbReference type="GO" id="GO:0004386">
    <property type="term" value="F:helicase activity"/>
    <property type="evidence" value="ECO:0007669"/>
    <property type="project" value="UniProtKB-KW"/>
</dbReference>
<dbReference type="Pfam" id="PF00270">
    <property type="entry name" value="DEAD"/>
    <property type="match status" value="1"/>
</dbReference>
<dbReference type="PROSITE" id="PS51194">
    <property type="entry name" value="HELICASE_CTER"/>
    <property type="match status" value="1"/>
</dbReference>
<dbReference type="PROSITE" id="PS51192">
    <property type="entry name" value="HELICASE_ATP_BIND_1"/>
    <property type="match status" value="1"/>
</dbReference>
<feature type="region of interest" description="Disordered" evidence="5">
    <location>
        <begin position="551"/>
        <end position="586"/>
    </location>
</feature>
<dbReference type="InterPro" id="IPR011545">
    <property type="entry name" value="DEAD/DEAH_box_helicase_dom"/>
</dbReference>
<evidence type="ECO:0000259" key="7">
    <source>
        <dbReference type="PROSITE" id="PS51194"/>
    </source>
</evidence>
<dbReference type="InterPro" id="IPR055124">
    <property type="entry name" value="PIN-like_DDX60"/>
</dbReference>
<keyword evidence="2" id="KW-0378">Hydrolase</keyword>
<feature type="domain" description="Helicase ATP-binding" evidence="6">
    <location>
        <begin position="786"/>
        <end position="956"/>
    </location>
</feature>
<sequence>MAGELKPQDVPNDGILSWYDRTRPMWIDLVGDYAGKELFLVEGDSLLRECFEDERIDFAGGFQILHAVYVVERFLEDLIKRHCQFHIAFFEENAQLCIPPGVPAEHEARYLLARSVIKRHLTRHLPSACPNVVINTFPALESEAFLEYLHSSPVHFVMTHDGSRRESKAEVTGNNRNEKVAKASLRTIIWWFNTHKLNVALINRIDFRDSKVFTMIVESFTASSKLKLAMAADLVNRAQAAKKLLKGSSVTEALDAKSTLEPSVVAKLGDAFSDEDLSESYFLAVYGVSKILRQGDSDIFMASAFILHSIILKHIPLSQRRLPLVTFDEDFEEEVDEYITRISNIFKFAVESAKWNELMDEEEVETDAIDLIDGRLFRAVIQAMCDKSFDGALPKTLQPDWETVSALVKELSGQELSLEGSTDPESSETTATEADFQPTSEDLAVLSFSNPVFDKHLECIHVKADASLPARLGALKIYRETSHWHNHRKPLNPKYAPAAKVSKWRNPLRTNQFYMNEMTSYAASLTGAKGKALDAETITVGPKVLVKIAEEKPEKPSAKSKKEEPEPKTLNKKGAAKKGTKAAAAGLSKKDQMIADNKERKGGNEADKALNAWSTVMKGIDVISDDQDRYIKTMEYLNGLDSAKSTYLEAEVYTYILQSLLTWWSTYCKAEKKSQGYHVVALIWTTIRSLCTSKAPVSKEIVQIMTKICTLLGISDALTGFNPTPVERKLSFNFKYPLQTQGLRIVGTQAEFQLNYCGPYMDRMLDAKPDARVSSFVPDGWQRDVLDQLDSNKSVFVVAPTSAGKTFISFYAMEQVLRADNDGVLVYVAPTKALVNQIAAEVQGRFSKKFPVPGKGVWAIHTRDYRVNNSTGCQILVTVPHILQIMLLSPSNAKSWAPRVRRIIFDEIHSIGNAEDGVVWEQLLLLAPCPIIALSATVGNPGEFNEWLTETQKASGSELKMIQHGTRYSDLRKYMYDPPTSFKFAGLGKSFGVGLGLDGLVGFKAFHPVASLVDKSRGMPDDLAFEPRDCLTLWKTMVKFQSGDYTVPESLNPDKALPPCIRKADIFAWEKALKKVLMQWMADSQSPFDKVVQALSIPAPIEPADQIQSSTASSVTDGDSFDPQDLKCTTLPLLYQLHKRRALPAILFNYDRNQCEEIAESVLKQLVDAETKWKEGPAWKKLMEGYEKYQELKDKKSRKPAKPVKKAKNDDDEGGSKTDRMREESSDGASIYDLFDPEAPQAEFSFANPKQLQKAELDEYVRSLRWKHIREELIDLLKRGIGVHHAGMNRKYRQCVEMLFRKGFLRVVIATGTLSLGINMPCATVVFSGDSVFLTALNFRQAAGRSGRRGFDLLGNVVFQGLSEERASRLLSSRLPEMTGHFPITTTLVLRLFTLLNDSKSSPYAVKAINSLLSQPRLYLGGQSFKEQVLHHLRFSIEYLRRNELLGPKGEPVNFTSCVSHLYFTENSSFAFHALLKGGYFHVLCADIDTKTDMVLQKMMLVLSHLFGRLVTREVDDPEEAEKIHRSPSIVYLPPMPEEAATILRKHNKDTLDIFTTYVKTFAAQHVKEDERYLPLTHTPVGLAPPPVNGTNGKAVANGHANDDVKSEESVVGFLPTLPTPHARSAFVALSGLGDDFTTIEDLCTSTREGVFLESAVIPHLELHPDETRSPLNAYLLDFFMHGSIVPLEEANGIRKSDVWFVLNDFSMVLATIATSLALHLGLGSDADPEMLDVMGSGDAAENDEDAEVAAASIAEPTVNNAYNAAPAQPAFVKKKKVVDDWDAGEDALVAEEEYLKGEGLNGTGATDDEEYEKLMNVYKAFRKLKTEFDEKFRVIWA</sequence>
<evidence type="ECO:0000313" key="9">
    <source>
        <dbReference type="Proteomes" id="UP000664132"/>
    </source>
</evidence>
<keyword evidence="3" id="KW-0347">Helicase</keyword>
<evidence type="ECO:0000256" key="2">
    <source>
        <dbReference type="ARBA" id="ARBA00022801"/>
    </source>
</evidence>
<feature type="compositionally biased region" description="Basic residues" evidence="5">
    <location>
        <begin position="1195"/>
        <end position="1206"/>
    </location>
</feature>
<evidence type="ECO:0008006" key="10">
    <source>
        <dbReference type="Google" id="ProtNLM"/>
    </source>
</evidence>
<feature type="region of interest" description="Disordered" evidence="5">
    <location>
        <begin position="415"/>
        <end position="435"/>
    </location>
</feature>
<keyword evidence="4" id="KW-0067">ATP-binding</keyword>
<dbReference type="InterPro" id="IPR059032">
    <property type="entry name" value="WHD_DDX60"/>
</dbReference>
<feature type="domain" description="Helicase C-terminal" evidence="7">
    <location>
        <begin position="1248"/>
        <end position="1396"/>
    </location>
</feature>
<keyword evidence="9" id="KW-1185">Reference proteome</keyword>
<protein>
    <recommendedName>
        <fullName evidence="10">P-loop containing nucleoside triphosphate hydrolase protein</fullName>
    </recommendedName>
</protein>
<dbReference type="InterPro" id="IPR027417">
    <property type="entry name" value="P-loop_NTPase"/>
</dbReference>
<proteinExistence type="predicted"/>
<dbReference type="Pfam" id="PF26076">
    <property type="entry name" value="WHD_DDX60"/>
    <property type="match status" value="1"/>
</dbReference>
<dbReference type="SMART" id="SM00490">
    <property type="entry name" value="HELICc"/>
    <property type="match status" value="1"/>
</dbReference>
<evidence type="ECO:0000256" key="3">
    <source>
        <dbReference type="ARBA" id="ARBA00022806"/>
    </source>
</evidence>
<dbReference type="GO" id="GO:0005524">
    <property type="term" value="F:ATP binding"/>
    <property type="evidence" value="ECO:0007669"/>
    <property type="project" value="UniProtKB-KW"/>
</dbReference>
<dbReference type="Pfam" id="PF00271">
    <property type="entry name" value="Helicase_C"/>
    <property type="match status" value="1"/>
</dbReference>
<dbReference type="Proteomes" id="UP000664132">
    <property type="component" value="Unassembled WGS sequence"/>
</dbReference>
<dbReference type="EMBL" id="JAFJYH010000161">
    <property type="protein sequence ID" value="KAG4417223.1"/>
    <property type="molecule type" value="Genomic_DNA"/>
</dbReference>
<dbReference type="GO" id="GO:0005737">
    <property type="term" value="C:cytoplasm"/>
    <property type="evidence" value="ECO:0007669"/>
    <property type="project" value="TreeGrafter"/>
</dbReference>
<gene>
    <name evidence="8" type="ORF">IFR04_009672</name>
</gene>
<evidence type="ECO:0000256" key="1">
    <source>
        <dbReference type="ARBA" id="ARBA00022741"/>
    </source>
</evidence>
<evidence type="ECO:0000256" key="5">
    <source>
        <dbReference type="SAM" id="MobiDB-lite"/>
    </source>
</evidence>
<reference evidence="8" key="1">
    <citation type="submission" date="2021-02" db="EMBL/GenBank/DDBJ databases">
        <title>Genome sequence Cadophora malorum strain M34.</title>
        <authorList>
            <person name="Stefanovic E."/>
            <person name="Vu D."/>
            <person name="Scully C."/>
            <person name="Dijksterhuis J."/>
            <person name="Roader J."/>
            <person name="Houbraken J."/>
        </authorList>
    </citation>
    <scope>NUCLEOTIDE SEQUENCE</scope>
    <source>
        <strain evidence="8">M34</strain>
    </source>
</reference>
<dbReference type="Gene3D" id="3.40.50.300">
    <property type="entry name" value="P-loop containing nucleotide triphosphate hydrolases"/>
    <property type="match status" value="2"/>
</dbReference>
<dbReference type="Pfam" id="PF23002">
    <property type="entry name" value="PIN-like_DDX60"/>
    <property type="match status" value="1"/>
</dbReference>
<feature type="compositionally biased region" description="Polar residues" evidence="5">
    <location>
        <begin position="419"/>
        <end position="435"/>
    </location>
</feature>
<feature type="compositionally biased region" description="Basic residues" evidence="5">
    <location>
        <begin position="570"/>
        <end position="580"/>
    </location>
</feature>
<dbReference type="InterPro" id="IPR052431">
    <property type="entry name" value="SKI2_subfamily_helicases"/>
</dbReference>
<name>A0A8H7W9A6_9HELO</name>
<organism evidence="8 9">
    <name type="scientific">Cadophora malorum</name>
    <dbReference type="NCBI Taxonomy" id="108018"/>
    <lineage>
        <taxon>Eukaryota</taxon>
        <taxon>Fungi</taxon>
        <taxon>Dikarya</taxon>
        <taxon>Ascomycota</taxon>
        <taxon>Pezizomycotina</taxon>
        <taxon>Leotiomycetes</taxon>
        <taxon>Helotiales</taxon>
        <taxon>Ploettnerulaceae</taxon>
        <taxon>Cadophora</taxon>
    </lineage>
</organism>
<dbReference type="PANTHER" id="PTHR44533">
    <property type="entry name" value="DEAD/H RNA HELICASE, PUTATIVE-RELATED"/>
    <property type="match status" value="1"/>
</dbReference>
<dbReference type="InterPro" id="IPR014001">
    <property type="entry name" value="Helicase_ATP-bd"/>
</dbReference>
<dbReference type="OrthoDB" id="2320933at2759"/>
<dbReference type="CDD" id="cd18025">
    <property type="entry name" value="DEXHc_DDX60"/>
    <property type="match status" value="1"/>
</dbReference>
<accession>A0A8H7W9A6</accession>
<dbReference type="SUPFAM" id="SSF52540">
    <property type="entry name" value="P-loop containing nucleoside triphosphate hydrolases"/>
    <property type="match status" value="1"/>
</dbReference>
<evidence type="ECO:0000256" key="4">
    <source>
        <dbReference type="ARBA" id="ARBA00022840"/>
    </source>
</evidence>
<dbReference type="GO" id="GO:0003676">
    <property type="term" value="F:nucleic acid binding"/>
    <property type="evidence" value="ECO:0007669"/>
    <property type="project" value="InterPro"/>
</dbReference>
<evidence type="ECO:0000259" key="6">
    <source>
        <dbReference type="PROSITE" id="PS51192"/>
    </source>
</evidence>
<dbReference type="GO" id="GO:0016787">
    <property type="term" value="F:hydrolase activity"/>
    <property type="evidence" value="ECO:0007669"/>
    <property type="project" value="UniProtKB-KW"/>
</dbReference>
<dbReference type="InterPro" id="IPR001650">
    <property type="entry name" value="Helicase_C-like"/>
</dbReference>
<evidence type="ECO:0000313" key="8">
    <source>
        <dbReference type="EMBL" id="KAG4417223.1"/>
    </source>
</evidence>